<dbReference type="EMBL" id="AAKSWN010000138">
    <property type="protein sequence ID" value="ECV0374694.1"/>
    <property type="molecule type" value="Genomic_DNA"/>
</dbReference>
<keyword evidence="5 7" id="KW-1133">Transmembrane helix</keyword>
<dbReference type="Gene3D" id="1.20.1250.20">
    <property type="entry name" value="MFS general substrate transporter like domains"/>
    <property type="match status" value="1"/>
</dbReference>
<evidence type="ECO:0000313" key="70">
    <source>
        <dbReference type="EMBL" id="EDB8563562.1"/>
    </source>
</evidence>
<dbReference type="EMBL" id="SQSB01000011">
    <property type="protein sequence ID" value="KAA8312316.1"/>
    <property type="molecule type" value="Genomic_DNA"/>
</dbReference>
<dbReference type="EMBL" id="AAHPMI010000204">
    <property type="protein sequence ID" value="EBY9111578.1"/>
    <property type="molecule type" value="Genomic_DNA"/>
</dbReference>
<evidence type="ECO:0000313" key="45">
    <source>
        <dbReference type="EMBL" id="ECT1149026.1"/>
    </source>
</evidence>
<evidence type="ECO:0000313" key="66">
    <source>
        <dbReference type="EMBL" id="ECW9637567.1"/>
    </source>
</evidence>
<evidence type="ECO:0000313" key="54">
    <source>
        <dbReference type="EMBL" id="ECU7502627.1"/>
    </source>
</evidence>
<evidence type="ECO:0000313" key="43">
    <source>
        <dbReference type="EMBL" id="ECS9493966.1"/>
    </source>
</evidence>
<evidence type="ECO:0000256" key="7">
    <source>
        <dbReference type="SAM" id="Phobius"/>
    </source>
</evidence>
<evidence type="ECO:0000313" key="52">
    <source>
        <dbReference type="EMBL" id="ECU2528783.1"/>
    </source>
</evidence>
<dbReference type="EMBL" id="AAKIWH010000066">
    <property type="protein sequence ID" value="ECS2132599.1"/>
    <property type="molecule type" value="Genomic_DNA"/>
</dbReference>
<evidence type="ECO:0000256" key="6">
    <source>
        <dbReference type="ARBA" id="ARBA00023136"/>
    </source>
</evidence>
<dbReference type="EMBL" id="AAMHPQ010000025">
    <property type="protein sequence ID" value="EDH4308057.1"/>
    <property type="molecule type" value="Genomic_DNA"/>
</dbReference>
<evidence type="ECO:0000313" key="61">
    <source>
        <dbReference type="EMBL" id="ECV4440756.1"/>
    </source>
</evidence>
<dbReference type="EMBL" id="AALOUC010000105">
    <property type="protein sequence ID" value="EDB8291232.1"/>
    <property type="molecule type" value="Genomic_DNA"/>
</dbReference>
<evidence type="ECO:0000313" key="10">
    <source>
        <dbReference type="EMBL" id="EBM8423483.1"/>
    </source>
</evidence>
<dbReference type="EMBL" id="AAGHSH010000019">
    <property type="protein sequence ID" value="EBO1895664.1"/>
    <property type="molecule type" value="Genomic_DNA"/>
</dbReference>
<dbReference type="EMBL" id="AAGIAU010000018">
    <property type="protein sequence ID" value="EBO2913513.1"/>
    <property type="molecule type" value="Genomic_DNA"/>
</dbReference>
<feature type="transmembrane region" description="Helical" evidence="7">
    <location>
        <begin position="58"/>
        <end position="76"/>
    </location>
</feature>
<feature type="transmembrane region" description="Helical" evidence="7">
    <location>
        <begin position="287"/>
        <end position="313"/>
    </location>
</feature>
<dbReference type="EMBL" id="AAHJMM010000017">
    <property type="protein sequence ID" value="EBW8725764.1"/>
    <property type="molecule type" value="Genomic_DNA"/>
</dbReference>
<dbReference type="EMBL" id="AAHQUD010000014">
    <property type="protein sequence ID" value="EBZ3305686.1"/>
    <property type="molecule type" value="Genomic_DNA"/>
</dbReference>
<dbReference type="EMBL" id="AAHPLT010000090">
    <property type="protein sequence ID" value="EBY9237568.1"/>
    <property type="molecule type" value="Genomic_DNA"/>
</dbReference>
<dbReference type="EMBL" id="AAMHWT010000017">
    <property type="protein sequence ID" value="EDH5129466.1"/>
    <property type="molecule type" value="Genomic_DNA"/>
</dbReference>
<dbReference type="EMBL" id="AAHULV010000064">
    <property type="protein sequence ID" value="ECA4917880.1"/>
    <property type="molecule type" value="Genomic_DNA"/>
</dbReference>
<dbReference type="EMBL" id="AAKTJV010000068">
    <property type="protein sequence ID" value="ECV4832186.1"/>
    <property type="molecule type" value="Genomic_DNA"/>
</dbReference>
<evidence type="ECO:0000256" key="2">
    <source>
        <dbReference type="ARBA" id="ARBA00022475"/>
    </source>
</evidence>
<dbReference type="Pfam" id="PF07690">
    <property type="entry name" value="MFS_1"/>
    <property type="match status" value="1"/>
</dbReference>
<dbReference type="EMBL" id="AAKQXS010000013">
    <property type="protein sequence ID" value="ECU7502627.1"/>
    <property type="molecule type" value="Genomic_DNA"/>
</dbReference>
<evidence type="ECO:0000256" key="3">
    <source>
        <dbReference type="ARBA" id="ARBA00022519"/>
    </source>
</evidence>
<dbReference type="EMBL" id="AAMCZO010000075">
    <property type="protein sequence ID" value="EDG1032615.1"/>
    <property type="molecule type" value="Genomic_DNA"/>
</dbReference>
<dbReference type="Proteomes" id="UP000839903">
    <property type="component" value="Unassembled WGS sequence"/>
</dbReference>
<evidence type="ECO:0000313" key="67">
    <source>
        <dbReference type="EMBL" id="EDA6269907.1"/>
    </source>
</evidence>
<dbReference type="EMBL" id="AAGHXO010000139">
    <property type="protein sequence ID" value="EBO2528253.1"/>
    <property type="molecule type" value="Genomic_DNA"/>
</dbReference>
<evidence type="ECO:0000313" key="74">
    <source>
        <dbReference type="EMBL" id="EDG8351610.1"/>
    </source>
</evidence>
<dbReference type="EMBL" id="AAKJDK010000069">
    <property type="protein sequence ID" value="ECS2991237.1"/>
    <property type="molecule type" value="Genomic_DNA"/>
</dbReference>
<evidence type="ECO:0000313" key="77">
    <source>
        <dbReference type="EMBL" id="EDH5129466.1"/>
    </source>
</evidence>
<organism evidence="74">
    <name type="scientific">Salmonella enterica subsp. enterica serovar Kentucky</name>
    <dbReference type="NCBI Taxonomy" id="192955"/>
    <lineage>
        <taxon>Bacteria</taxon>
        <taxon>Pseudomonadati</taxon>
        <taxon>Pseudomonadota</taxon>
        <taxon>Gammaproteobacteria</taxon>
        <taxon>Enterobacterales</taxon>
        <taxon>Enterobacteriaceae</taxon>
        <taxon>Salmonella</taxon>
    </lineage>
</organism>
<dbReference type="EMBL" id="AAKRWR010000102">
    <property type="protein sequence ID" value="ECV4440756.1"/>
    <property type="molecule type" value="Genomic_DNA"/>
</dbReference>
<feature type="transmembrane region" description="Helical" evidence="7">
    <location>
        <begin position="21"/>
        <end position="46"/>
    </location>
</feature>
<dbReference type="EMBL" id="AAHVUF010000070">
    <property type="protein sequence ID" value="ECA8833750.1"/>
    <property type="molecule type" value="Genomic_DNA"/>
</dbReference>
<evidence type="ECO:0000313" key="50">
    <source>
        <dbReference type="EMBL" id="ECU1025535.1"/>
    </source>
</evidence>
<comment type="subcellular location">
    <subcellularLocation>
        <location evidence="1">Cell inner membrane</location>
        <topology evidence="1">Multi-pass membrane protein</topology>
    </subcellularLocation>
</comment>
<evidence type="ECO:0000313" key="75">
    <source>
        <dbReference type="EMBL" id="EDG8426079.1"/>
    </source>
</evidence>
<dbReference type="EMBL" id="AAMIVI010000034">
    <property type="protein sequence ID" value="EDH7971809.1"/>
    <property type="molecule type" value="Genomic_DNA"/>
</dbReference>
<comment type="caution">
    <text evidence="74">The sequence shown here is derived from an EMBL/GenBank/DDBJ whole genome shotgun (WGS) entry which is preliminary data.</text>
</comment>
<dbReference type="EMBL" id="AAKLXH010000084">
    <property type="protein sequence ID" value="ECT1657183.1"/>
    <property type="molecule type" value="Genomic_DNA"/>
</dbReference>
<name>A0A3V2SF89_SALET</name>
<reference evidence="86 87" key="4">
    <citation type="journal article" date="2019" name="Proc. Natl. Acad. Sci. U.S.A.">
        <title>Microbiome composition shapes rapid genomic adaptation of Drosophila melanogaster.</title>
        <authorList>
            <person name="Rudman S.M."/>
            <person name="Greenblum S."/>
            <person name="Hughes R.C."/>
            <person name="Rajpurohit S."/>
            <person name="Kiratli O."/>
            <person name="Lowder D.B."/>
            <person name="Lemmon S.G."/>
            <person name="Petrov D.A."/>
            <person name="Chaston J.M."/>
            <person name="Schmidt P."/>
        </authorList>
    </citation>
    <scope>NUCLEOTIDE SEQUENCE [LARGE SCALE GENOMIC DNA]</scope>
    <source>
        <strain evidence="86 87">ME2L-19-11</strain>
    </source>
</reference>
<dbReference type="AlphaFoldDB" id="A0A3V2SF89"/>
<dbReference type="EMBL" id="AAGFNW010000044">
    <property type="protein sequence ID" value="EBN3585778.1"/>
    <property type="molecule type" value="Genomic_DNA"/>
</dbReference>
<accession>A0A3V2SF89</accession>
<evidence type="ECO:0000256" key="1">
    <source>
        <dbReference type="ARBA" id="ARBA00004429"/>
    </source>
</evidence>
<evidence type="ECO:0000259" key="8">
    <source>
        <dbReference type="PROSITE" id="PS50850"/>
    </source>
</evidence>
<evidence type="ECO:0000313" key="12">
    <source>
        <dbReference type="EMBL" id="EBM9689268.1"/>
    </source>
</evidence>
<keyword evidence="3" id="KW-0997">Cell inner membrane</keyword>
<dbReference type="PROSITE" id="PS00217">
    <property type="entry name" value="SUGAR_TRANSPORT_2"/>
    <property type="match status" value="1"/>
</dbReference>
<dbReference type="EMBL" id="AAHYAO010000078">
    <property type="protein sequence ID" value="ECB5818011.1"/>
    <property type="molecule type" value="Genomic_DNA"/>
</dbReference>
<dbReference type="GO" id="GO:0005886">
    <property type="term" value="C:plasma membrane"/>
    <property type="evidence" value="ECO:0007669"/>
    <property type="project" value="UniProtKB-SubCell"/>
</dbReference>
<dbReference type="EMBL" id="AAHVRN010000013">
    <property type="protein sequence ID" value="ECA8555565.1"/>
    <property type="molecule type" value="Genomic_DNA"/>
</dbReference>
<evidence type="ECO:0000313" key="38">
    <source>
        <dbReference type="EMBL" id="ECB5818011.1"/>
    </source>
</evidence>
<dbReference type="Proteomes" id="UP000322839">
    <property type="component" value="Unassembled WGS sequence"/>
</dbReference>
<evidence type="ECO:0000313" key="22">
    <source>
        <dbReference type="EMBL" id="EBO2913513.1"/>
    </source>
</evidence>
<reference evidence="66" key="3">
    <citation type="submission" date="2018-07" db="EMBL/GenBank/DDBJ databases">
        <authorList>
            <consortium name="PulseNet: The National Subtyping Network for Foodborne Disease Surveillance"/>
            <person name="Tarr C.L."/>
            <person name="Trees E."/>
            <person name="Katz L.S."/>
            <person name="Carleton-Romer H.A."/>
            <person name="Stroika S."/>
            <person name="Kucerova Z."/>
            <person name="Roache K.F."/>
            <person name="Sabol A.L."/>
            <person name="Besser J."/>
            <person name="Gerner-Smidt P."/>
        </authorList>
    </citation>
    <scope>NUCLEOTIDE SEQUENCE</scope>
    <source>
        <strain evidence="66">PNUSAS000719</strain>
        <strain evidence="78">PNUSAS013139</strain>
    </source>
</reference>
<evidence type="ECO:0000313" key="31">
    <source>
        <dbReference type="EMBL" id="ECA0090915.1"/>
    </source>
</evidence>
<evidence type="ECO:0000313" key="87">
    <source>
        <dbReference type="Proteomes" id="UP000322839"/>
    </source>
</evidence>
<evidence type="ECO:0000313" key="80">
    <source>
        <dbReference type="EMBL" id="EDH8544346.1"/>
    </source>
</evidence>
<dbReference type="EMBL" id="AAKYEZ010000017">
    <property type="protein sequence ID" value="ECW9637567.1"/>
    <property type="molecule type" value="Genomic_DNA"/>
</dbReference>
<evidence type="ECO:0000313" key="16">
    <source>
        <dbReference type="EMBL" id="EBO1634472.1"/>
    </source>
</evidence>
<evidence type="ECO:0000313" key="19">
    <source>
        <dbReference type="EMBL" id="EBO2495899.1"/>
    </source>
</evidence>
<evidence type="ECO:0000313" key="41">
    <source>
        <dbReference type="EMBL" id="ECS2991237.1"/>
    </source>
</evidence>
<dbReference type="EMBL" id="AAHHJF010000016">
    <property type="protein sequence ID" value="EBW5969377.1"/>
    <property type="molecule type" value="Genomic_DNA"/>
</dbReference>
<dbReference type="InterPro" id="IPR011701">
    <property type="entry name" value="MFS"/>
</dbReference>
<dbReference type="EMBL" id="AAKTLY010000075">
    <property type="protein sequence ID" value="ECV5199020.1"/>
    <property type="molecule type" value="Genomic_DNA"/>
</dbReference>
<reference evidence="74 88" key="2">
    <citation type="submission" date="2018-07" db="EMBL/GenBank/DDBJ databases">
        <authorList>
            <consortium name="GenomeTrakr network: Whole genome sequencing for foodborne pathogen traceback"/>
        </authorList>
    </citation>
    <scope>NUCLEOTIDE SEQUENCE</scope>
    <source>
        <strain evidence="65">15MN00359</strain>
        <strain evidence="44">CFSAN030068</strain>
        <strain evidence="13">CVM-N15245</strain>
        <strain evidence="24">CVM-N26458</strain>
        <strain evidence="25">CVM-N27249</strain>
        <strain evidence="12">FL-NRM019</strain>
        <strain evidence="15">FSIS11807908</strain>
        <strain evidence="61">FSIS11809753</strain>
        <strain evidence="64">FSIS11809920</strain>
        <strain evidence="50">FSIS11810082</strain>
        <strain evidence="51">FSIS11811171</strain>
        <strain evidence="45">FSIS11811492</strain>
        <strain evidence="46">FSIS11811977</strain>
        <strain evidence="27">FSIS11813729</strain>
        <strain evidence="63">FSIS11813790</strain>
        <strain evidence="23">FSIS11814883</strain>
        <strain evidence="31">FSIS11816006</strain>
        <strain evidence="32">FSIS11816516</strain>
        <strain evidence="36">FSIS11917264</strain>
        <strain evidence="9">FSIS11918347</strain>
        <strain evidence="17">FSIS11918574</strain>
        <strain evidence="18">FSIS11918976</strain>
        <strain evidence="75">FSIS1700345</strain>
        <strain evidence="74">FSIS1700407</strain>
        <strain evidence="76">FSIS1700727</strain>
        <strain evidence="77">FSIS1700879</strain>
        <strain evidence="80">FSIS1701118</strain>
        <strain evidence="79">FSIS1701206</strain>
        <strain evidence="81">FSIS1701380</strain>
        <strain evidence="83">FSIS1701544</strain>
        <strain evidence="49">FSIS1701847</strain>
        <strain evidence="82">FSIS1702151</strain>
        <strain evidence="84">FSIS1702153</strain>
        <strain evidence="85">FSIS1702286</strain>
        <strain evidence="56">FSIS1703277</strain>
        <strain evidence="72">FSIS1709877</strain>
        <strain evidence="62">FSIS21821682</strain>
        <strain evidence="43">FSIS21821754</strain>
        <strain evidence="16">FSIS21823107</strain>
        <strain evidence="37">FSIS21923418</strain>
        <strain evidence="38">FSIS21923565</strain>
        <strain evidence="19">FSIS21924037</strain>
        <strain evidence="11">FSIS21924041</strain>
        <strain evidence="20">FSIS21924118</strain>
        <strain evidence="21">FSIS21924205</strain>
        <strain evidence="60">FSIS31800522</strain>
        <strain evidence="52">FSIS31800719</strain>
        <strain evidence="59">FSIS31800927</strain>
        <strain evidence="57">FSIS31800955</strain>
        <strain evidence="29">FSIS31801101</strain>
        <strain evidence="30">FSIS31801138</strain>
        <strain evidence="34">FSIS31901439</strain>
        <strain evidence="35">FSIS31901449</strain>
        <strain evidence="10">FSIS31901700</strain>
        <strain evidence="26 88">IA-2010122881</strain>
        <strain evidence="14">NY-N19883</strain>
        <strain evidence="22">WAPHL_SAL-A00479</strain>
    </source>
</reference>
<dbReference type="EMBL" id="AALKSI010000041">
    <property type="protein sequence ID" value="EDA6269907.1"/>
    <property type="molecule type" value="Genomic_DNA"/>
</dbReference>
<dbReference type="EMBL" id="AAKSVH010000018">
    <property type="protein sequence ID" value="ECV0621818.1"/>
    <property type="molecule type" value="Genomic_DNA"/>
</dbReference>
<dbReference type="EMBL" id="AAGJTV010000073">
    <property type="protein sequence ID" value="EBO8342234.1"/>
    <property type="molecule type" value="Genomic_DNA"/>
</dbReference>
<dbReference type="Proteomes" id="UP000839723">
    <property type="component" value="Unassembled WGS sequence"/>
</dbReference>
<dbReference type="EMBL" id="AAKRVG010000141">
    <property type="protein sequence ID" value="ECV5591963.1"/>
    <property type="molecule type" value="Genomic_DNA"/>
</dbReference>
<dbReference type="EMBL" id="AAGDVA010000060">
    <property type="protein sequence ID" value="EBM8193277.1"/>
    <property type="molecule type" value="Genomic_DNA"/>
</dbReference>
<evidence type="ECO:0000313" key="55">
    <source>
        <dbReference type="EMBL" id="ECU7623039.1"/>
    </source>
</evidence>
<dbReference type="EMBL" id="AAKOWS010000067">
    <property type="protein sequence ID" value="ECU1025535.1"/>
    <property type="molecule type" value="Genomic_DNA"/>
</dbReference>
<evidence type="ECO:0000313" key="51">
    <source>
        <dbReference type="EMBL" id="ECU2381539.1"/>
    </source>
</evidence>
<keyword evidence="4 7" id="KW-0812">Transmembrane</keyword>
<feature type="transmembrane region" description="Helical" evidence="7">
    <location>
        <begin position="146"/>
        <end position="168"/>
    </location>
</feature>
<dbReference type="EMBL" id="AAMJAQ010000050">
    <property type="protein sequence ID" value="EDH8544346.1"/>
    <property type="molecule type" value="Genomic_DNA"/>
</dbReference>
<dbReference type="EMBL" id="AAKJTW010000013">
    <property type="protein sequence ID" value="ECS4924231.1"/>
    <property type="molecule type" value="Genomic_DNA"/>
</dbReference>
<reference evidence="40" key="1">
    <citation type="submission" date="2018-07" db="EMBL/GenBank/DDBJ databases">
        <authorList>
            <consortium name="NARMS: The National Antimicrobial Resistance Monitoring System"/>
        </authorList>
    </citation>
    <scope>NUCLEOTIDE SEQUENCE</scope>
    <source>
        <strain evidence="53">CVM N17S1400</strain>
        <strain evidence="42">CVM N32749</strain>
        <strain evidence="54">CVM N32765</strain>
        <strain evidence="55">CVM N32771</strain>
        <strain evidence="48">CVM N41920</strain>
        <strain evidence="68">CVM N42332</strain>
        <strain evidence="40">CVM N54726</strain>
        <strain evidence="69">CVM N56557</strain>
        <strain evidence="47">CVM N57958F</strain>
        <strain evidence="41">CVM N58008</strain>
        <strain evidence="70">CVM N58670</strain>
        <strain evidence="71">CVM N62967</strain>
        <strain evidence="58">FSIS11813416</strain>
        <strain evidence="28">FSIS11814102</strain>
        <strain evidence="33">FSIS11816699</strain>
        <strain evidence="39">FSIS11918308</strain>
        <strain evidence="67">FSIS1505221</strain>
        <strain evidence="73">FSIS1710719</strain>
    </source>
</reference>
<dbReference type="EMBL" id="AAKPHH010000132">
    <property type="protein sequence ID" value="ECU2381539.1"/>
    <property type="molecule type" value="Genomic_DNA"/>
</dbReference>
<dbReference type="EMBL" id="AAGHQA010000073">
    <property type="protein sequence ID" value="EBO1634472.1"/>
    <property type="molecule type" value="Genomic_DNA"/>
</dbReference>
<evidence type="ECO:0000256" key="5">
    <source>
        <dbReference type="ARBA" id="ARBA00022989"/>
    </source>
</evidence>
<evidence type="ECO:0000313" key="48">
    <source>
        <dbReference type="EMBL" id="ECT7071291.1"/>
    </source>
</evidence>
<dbReference type="EMBL" id="AAGHXH010000060">
    <property type="protein sequence ID" value="EBO2495899.1"/>
    <property type="molecule type" value="Genomic_DNA"/>
</dbReference>
<proteinExistence type="predicted"/>
<evidence type="ECO:0000313" key="84">
    <source>
        <dbReference type="EMBL" id="EDI5306220.1"/>
    </source>
</evidence>
<evidence type="ECO:0000313" key="13">
    <source>
        <dbReference type="EMBL" id="EBN0512045.1"/>
    </source>
</evidence>
<evidence type="ECO:0000313" key="76">
    <source>
        <dbReference type="EMBL" id="EDH4308057.1"/>
    </source>
</evidence>
<evidence type="ECO:0000313" key="25">
    <source>
        <dbReference type="EMBL" id="EBW5969377.1"/>
    </source>
</evidence>
<dbReference type="EMBL" id="AAGEBN010000017">
    <property type="protein sequence ID" value="EBM8870135.1"/>
    <property type="molecule type" value="Genomic_DNA"/>
</dbReference>
<evidence type="ECO:0000256" key="4">
    <source>
        <dbReference type="ARBA" id="ARBA00022692"/>
    </source>
</evidence>
<evidence type="ECO:0000313" key="86">
    <source>
        <dbReference type="EMBL" id="KAA8312316.1"/>
    </source>
</evidence>
<feature type="transmembrane region" description="Helical" evidence="7">
    <location>
        <begin position="88"/>
        <end position="105"/>
    </location>
</feature>
<feature type="transmembrane region" description="Helical" evidence="7">
    <location>
        <begin position="255"/>
        <end position="281"/>
    </location>
</feature>
<dbReference type="PANTHER" id="PTHR23508">
    <property type="entry name" value="CARBOXYLIC ACID TRANSPORTER PROTEIN HOMOLOG"/>
    <property type="match status" value="1"/>
</dbReference>
<dbReference type="EMBL" id="AAMKTN010000018">
    <property type="protein sequence ID" value="EDI3729453.1"/>
    <property type="molecule type" value="Genomic_DNA"/>
</dbReference>
<evidence type="ECO:0000313" key="37">
    <source>
        <dbReference type="EMBL" id="ECB3641395.1"/>
    </source>
</evidence>
<dbReference type="InterPro" id="IPR005829">
    <property type="entry name" value="Sugar_transporter_CS"/>
</dbReference>
<evidence type="ECO:0000313" key="9">
    <source>
        <dbReference type="EMBL" id="EBM8193277.1"/>
    </source>
</evidence>
<dbReference type="EMBL" id="AAHVVF010000015">
    <property type="protein sequence ID" value="ECA8957967.1"/>
    <property type="molecule type" value="Genomic_DNA"/>
</dbReference>
<dbReference type="Proteomes" id="UP000839705">
    <property type="component" value="Unassembled WGS sequence"/>
</dbReference>
<feature type="transmembrane region" description="Helical" evidence="7">
    <location>
        <begin position="320"/>
        <end position="341"/>
    </location>
</feature>
<keyword evidence="2" id="KW-1003">Cell membrane</keyword>
<evidence type="ECO:0000313" key="27">
    <source>
        <dbReference type="EMBL" id="EBY9111578.1"/>
    </source>
</evidence>
<dbReference type="EMBL" id="AAMLTI010000062">
    <property type="protein sequence ID" value="EDI6916104.1"/>
    <property type="molecule type" value="Genomic_DNA"/>
</dbReference>
<dbReference type="RefSeq" id="WP_001058061.1">
    <property type="nucleotide sequence ID" value="NZ_CP051346.1"/>
</dbReference>
<feature type="transmembrane region" description="Helical" evidence="7">
    <location>
        <begin position="382"/>
        <end position="405"/>
    </location>
</feature>
<dbReference type="Proteomes" id="UP000365067">
    <property type="component" value="Unassembled WGS sequence"/>
</dbReference>
<evidence type="ECO:0000313" key="49">
    <source>
        <dbReference type="EMBL" id="ECT8993746.1"/>
    </source>
</evidence>
<evidence type="ECO:0000313" key="57">
    <source>
        <dbReference type="EMBL" id="ECV0336915.1"/>
    </source>
</evidence>
<dbReference type="EMBL" id="AAMKVI010000057">
    <property type="protein sequence ID" value="EDI4078382.1"/>
    <property type="molecule type" value="Genomic_DNA"/>
</dbReference>
<evidence type="ECO:0000313" key="23">
    <source>
        <dbReference type="EMBL" id="EBO8342234.1"/>
    </source>
</evidence>
<dbReference type="InterPro" id="IPR020846">
    <property type="entry name" value="MFS_dom"/>
</dbReference>
<evidence type="ECO:0000313" key="17">
    <source>
        <dbReference type="EMBL" id="EBO1895664.1"/>
    </source>
</evidence>
<dbReference type="EMBL" id="AAKLNX010000025">
    <property type="protein sequence ID" value="ECT0511353.1"/>
    <property type="molecule type" value="Genomic_DNA"/>
</dbReference>
<evidence type="ECO:0000313" key="71">
    <source>
        <dbReference type="EMBL" id="EDC6715992.1"/>
    </source>
</evidence>
<dbReference type="GO" id="GO:0046943">
    <property type="term" value="F:carboxylic acid transmembrane transporter activity"/>
    <property type="evidence" value="ECO:0007669"/>
    <property type="project" value="TreeGrafter"/>
</dbReference>
<dbReference type="EMBL" id="AAKLFR010000064">
    <property type="protein sequence ID" value="ECS9493966.1"/>
    <property type="molecule type" value="Genomic_DNA"/>
</dbReference>
<gene>
    <name evidence="47" type="ORF">A3179_25095</name>
    <name evidence="41" type="ORF">A3Y30_24645</name>
    <name evidence="42" type="ORF">A9T32_10455</name>
    <name evidence="54" type="ORF">A9T44_19230</name>
    <name evidence="55" type="ORF">A9T50_16295</name>
    <name evidence="48" type="ORF">A9W12_24200</name>
    <name evidence="68" type="ORF">A9W30_23860</name>
    <name evidence="44" type="ORF">ACY89_24370</name>
    <name evidence="65" type="ORF">AKH67_19830</name>
    <name evidence="13" type="ORF">ALX47_18990</name>
    <name evidence="66" type="ORF">ALZ48_20420</name>
    <name evidence="40" type="ORF">APO12_24380</name>
    <name evidence="14" type="ORF">ASH16_22845</name>
    <name evidence="24" type="ORF">AUA60_13285</name>
    <name evidence="25" type="ORF">AUB25_18150</name>
    <name evidence="67" type="ORF">AYO62_23510</name>
    <name evidence="72" type="ORF">B0D29_24805</name>
    <name evidence="73" type="ORF">B6C64_24315</name>
    <name evidence="69" type="ORF">BCO88_23945</name>
    <name evidence="70" type="ORF">BCP44_23915</name>
    <name evidence="26" type="ORF">BGH80_18615</name>
    <name evidence="71" type="ORF">BH531_16235</name>
    <name evidence="74" type="ORF">CAH52_18260</name>
    <name evidence="75" type="ORF">CAH86_24345</name>
    <name evidence="77" type="ORF">CB071_19780</name>
    <name evidence="76" type="ORF">CBQ06_20795</name>
    <name evidence="78" type="ORF">CBZ91_17515</name>
    <name evidence="79" type="ORF">CCH07_20575</name>
    <name evidence="80" type="ORF">CCW64_22320</name>
    <name evidence="81" type="ORF">CDJ86_17585</name>
    <name evidence="84" type="ORF">CE351_18390</name>
    <name evidence="82" type="ORF">CEB89_13725</name>
    <name evidence="49" type="ORF">CEB92_25405</name>
    <name evidence="83" type="ORF">CED36_23850</name>
    <name evidence="85" type="ORF">CFL54_23810</name>
    <name evidence="56" type="ORF">CIR65_18675</name>
    <name evidence="59" type="ORF">D1343_11770</name>
    <name evidence="63" type="ORF">D3156_25470</name>
    <name evidence="57" type="ORF">D3E07_24955</name>
    <name evidence="58" type="ORF">D3I79_25215</name>
    <name evidence="27" type="ORF">D6273_24550</name>
    <name evidence="28" type="ORF">D6Y68_24550</name>
    <name evidence="29" type="ORF">D9A38_24890</name>
    <name evidence="30" type="ORF">D9U58_18535</name>
    <name evidence="64" type="ORF">DKO31_25160</name>
    <name evidence="43" type="ORF">DM626_24945</name>
    <name evidence="50" type="ORF">DM640_24255</name>
    <name evidence="61" type="ORF">DML56_24865</name>
    <name evidence="60" type="ORF">DN913_25215</name>
    <name evidence="62" type="ORF">DN953_25155</name>
    <name evidence="51" type="ORF">DR951_24430</name>
    <name evidence="52" type="ORF">DT111_24530</name>
    <name evidence="45" type="ORF">DTE28_07585</name>
    <name evidence="46" type="ORF">DVE68_25415</name>
    <name evidence="53" type="ORF">DYO51_24355</name>
    <name evidence="39" type="ORF">E2A04_18240</name>
    <name evidence="9" type="ORF">E2K49_23895</name>
    <name evidence="17" type="ORF">E2K50_12100</name>
    <name evidence="18" type="ORF">E3B48_14515</name>
    <name evidence="86" type="ORF">E4679_20800</name>
    <name evidence="10" type="ORF">E4J19_24085</name>
    <name evidence="23" type="ORF">EA075_23185</name>
    <name evidence="15" type="ORF">EIC51_23810</name>
    <name evidence="31" type="ORF">EID80_24075</name>
    <name evidence="33" type="ORF">ELM42_24430</name>
    <name evidence="32" type="ORF">ELO16_19460</name>
    <name evidence="16" type="ORF">EOV29_22750</name>
    <name evidence="34" type="ORF">EQ864_10395</name>
    <name evidence="35" type="ORF">ER558_23615</name>
    <name evidence="36" type="ORF">ESI84_17505</name>
    <name evidence="37" type="ORF">EWR76_24605</name>
    <name evidence="38" type="ORF">EZK82_24305</name>
    <name evidence="11" type="ORF">FA713_15485</name>
    <name evidence="19" type="ORF">FA719_24395</name>
    <name evidence="20" type="ORF">FBD64_24330</name>
    <name evidence="21" type="ORF">FDQ73_24310</name>
    <name evidence="12" type="ORF">GL28_23345</name>
    <name evidence="22" type="ORF">JF21_21045</name>
</gene>
<dbReference type="EMBL" id="AAMFMX010000060">
    <property type="protein sequence ID" value="EDG8426079.1"/>
    <property type="molecule type" value="Genomic_DNA"/>
</dbReference>
<evidence type="ECO:0000313" key="39">
    <source>
        <dbReference type="EMBL" id="ECB8229935.1"/>
    </source>
</evidence>
<dbReference type="EMBL" id="AAKNQD010000159">
    <property type="protein sequence ID" value="ECT7071291.1"/>
    <property type="molecule type" value="Genomic_DNA"/>
</dbReference>
<dbReference type="EMBL" id="AAHXIE010000141">
    <property type="protein sequence ID" value="ECB3641395.1"/>
    <property type="molecule type" value="Genomic_DNA"/>
</dbReference>
<evidence type="ECO:0000313" key="26">
    <source>
        <dbReference type="EMBL" id="EBW8725764.1"/>
    </source>
</evidence>
<evidence type="ECO:0000313" key="44">
    <source>
        <dbReference type="EMBL" id="ECT0511353.1"/>
    </source>
</evidence>
<dbReference type="EMBL" id="AAKNKF010000038">
    <property type="protein sequence ID" value="ECT6385634.1"/>
    <property type="molecule type" value="Genomic_DNA"/>
</dbReference>
<dbReference type="EMBL" id="AAGEHN010000035">
    <property type="protein sequence ID" value="EBM9689268.1"/>
    <property type="molecule type" value="Genomic_DNA"/>
</dbReference>
<evidence type="ECO:0000313" key="59">
    <source>
        <dbReference type="EMBL" id="ECV0621818.1"/>
    </source>
</evidence>
<evidence type="ECO:0000313" key="78">
    <source>
        <dbReference type="EMBL" id="EDH7233498.1"/>
    </source>
</evidence>
<evidence type="ECO:0000313" key="68">
    <source>
        <dbReference type="EMBL" id="EDB5656483.1"/>
    </source>
</evidence>
<dbReference type="PANTHER" id="PTHR23508:SF10">
    <property type="entry name" value="CARBOXYLIC ACID TRANSPORTER PROTEIN HOMOLOG"/>
    <property type="match status" value="1"/>
</dbReference>
<evidence type="ECO:0000313" key="73">
    <source>
        <dbReference type="EMBL" id="EDG1032615.1"/>
    </source>
</evidence>
<evidence type="ECO:0000313" key="42">
    <source>
        <dbReference type="EMBL" id="ECS4924231.1"/>
    </source>
</evidence>
<evidence type="ECO:0000313" key="32">
    <source>
        <dbReference type="EMBL" id="ECA4442897.1"/>
    </source>
</evidence>
<evidence type="ECO:0000313" key="53">
    <source>
        <dbReference type="EMBL" id="ECU3471674.1"/>
    </source>
</evidence>
<dbReference type="EMBL" id="AAGEON010000014">
    <property type="protein sequence ID" value="EBN0512045.1"/>
    <property type="molecule type" value="Genomic_DNA"/>
</dbReference>
<evidence type="ECO:0000313" key="82">
    <source>
        <dbReference type="EMBL" id="EDI3729453.1"/>
    </source>
</evidence>
<dbReference type="EMBL" id="AAGHTB010000018">
    <property type="protein sequence ID" value="EBO2050315.1"/>
    <property type="molecule type" value="Genomic_DNA"/>
</dbReference>
<evidence type="ECO:0000313" key="83">
    <source>
        <dbReference type="EMBL" id="EDI4078382.1"/>
    </source>
</evidence>
<evidence type="ECO:0000313" key="40">
    <source>
        <dbReference type="EMBL" id="ECS2132599.1"/>
    </source>
</evidence>
<feature type="transmembrane region" description="Helical" evidence="7">
    <location>
        <begin position="347"/>
        <end position="370"/>
    </location>
</feature>
<evidence type="ECO:0000313" key="20">
    <source>
        <dbReference type="EMBL" id="EBO2528253.1"/>
    </source>
</evidence>
<dbReference type="EMBL" id="AAKOFV010000073">
    <property type="protein sequence ID" value="ECT8993746.1"/>
    <property type="molecule type" value="Genomic_DNA"/>
</dbReference>
<dbReference type="EMBL" id="AAHQMV010000047">
    <property type="protein sequence ID" value="EBZ2434734.1"/>
    <property type="molecule type" value="Genomic_DNA"/>
</dbReference>
<dbReference type="EMBL" id="AAHGZJ010000013">
    <property type="protein sequence ID" value="EBV9904828.1"/>
    <property type="molecule type" value="Genomic_DNA"/>
</dbReference>
<dbReference type="EMBL" id="AAKSVW010000067">
    <property type="protein sequence ID" value="ECV0336915.1"/>
    <property type="molecule type" value="Genomic_DNA"/>
</dbReference>
<dbReference type="EMBL" id="AAHULA010000012">
    <property type="protein sequence ID" value="ECA4442897.1"/>
    <property type="molecule type" value="Genomic_DNA"/>
</dbReference>
<evidence type="ECO:0000313" key="81">
    <source>
        <dbReference type="EMBL" id="EDI2827014.1"/>
    </source>
</evidence>
<dbReference type="EMBL" id="AAGDWY010000055">
    <property type="protein sequence ID" value="EBM8423483.1"/>
    <property type="molecule type" value="Genomic_DNA"/>
</dbReference>
<evidence type="ECO:0000313" key="14">
    <source>
        <dbReference type="EMBL" id="EBN3585778.1"/>
    </source>
</evidence>
<evidence type="ECO:0000313" key="69">
    <source>
        <dbReference type="EMBL" id="EDB8291232.1"/>
    </source>
</evidence>
<keyword evidence="6 7" id="KW-0472">Membrane</keyword>
<evidence type="ECO:0000313" key="21">
    <source>
        <dbReference type="EMBL" id="EBO2758571.1"/>
    </source>
</evidence>
<evidence type="ECO:0000313" key="29">
    <source>
        <dbReference type="EMBL" id="EBZ2434734.1"/>
    </source>
</evidence>
<evidence type="ECO:0000313" key="34">
    <source>
        <dbReference type="EMBL" id="ECA8555565.1"/>
    </source>
</evidence>
<evidence type="ECO:0000313" key="11">
    <source>
        <dbReference type="EMBL" id="EBM8870135.1"/>
    </source>
</evidence>
<evidence type="ECO:0000313" key="85">
    <source>
        <dbReference type="EMBL" id="EDI6916104.1"/>
    </source>
</evidence>
<dbReference type="EMBL" id="AAGHPP010000081">
    <property type="protein sequence ID" value="EBO1575646.1"/>
    <property type="molecule type" value="Genomic_DNA"/>
</dbReference>
<evidence type="ECO:0000313" key="63">
    <source>
        <dbReference type="EMBL" id="ECV5199020.1"/>
    </source>
</evidence>
<evidence type="ECO:0000313" key="88">
    <source>
        <dbReference type="Proteomes" id="UP000365067"/>
    </source>
</evidence>
<evidence type="ECO:0000313" key="56">
    <source>
        <dbReference type="EMBL" id="ECU9199359.1"/>
    </source>
</evidence>
<dbReference type="EMBL" id="AAKWYY010000011">
    <property type="protein sequence ID" value="ECW6044731.1"/>
    <property type="molecule type" value="Genomic_DNA"/>
</dbReference>
<sequence>MNNDIVKFIDSRKFSRFDTNLVILGVFLITFTGYAAPAYGSIIPMLFKEWADLNWDQLGYVGSLSEFGSLFGALVCSVISRRFGIKRVLITTVMIFCIGTFSQAFAPTINIFAILRFIAGFGFGGVIPLVLSLLSEYSPKTSKSKSVATALCGNQFGAIIASFVAIYVTTQFGQWRPVFWLGFIPVLLLPYIIKTMPESALFMLKNKDVEGLKRVLSRIDANYASSINIEESVNDFTVKKESNKVYYKDLFSKKYALVSILACVIAIMGLLFINGVIVWLPGVMTNAGYAIGSSIAFTIFLCTGTVVGAIFWGSVADKKGFIVLMPSIYFIGSSCLILMGVKSTIVVLYILITLVGFFLFAAHSLVNAFIAQHYAHDLRTVAIGLPNSLGRIGGLLGPALGGLLMANQFSVMGWFMVFAGTGLIAAVSFVLINLQTRKLMNQLTDYA</sequence>
<evidence type="ECO:0000313" key="60">
    <source>
        <dbReference type="EMBL" id="ECV3653895.1"/>
    </source>
</evidence>
<evidence type="ECO:0000313" key="30">
    <source>
        <dbReference type="EMBL" id="EBZ3305686.1"/>
    </source>
</evidence>
<evidence type="ECO:0000313" key="46">
    <source>
        <dbReference type="EMBL" id="ECT1657183.1"/>
    </source>
</evidence>
<evidence type="ECO:0000313" key="28">
    <source>
        <dbReference type="EMBL" id="EBY9237568.1"/>
    </source>
</evidence>
<dbReference type="Proteomes" id="UP000839714">
    <property type="component" value="Unassembled WGS sequence"/>
</dbReference>
<dbReference type="EMBL" id="AALNXO010000187">
    <property type="protein sequence ID" value="EDB5656483.1"/>
    <property type="molecule type" value="Genomic_DNA"/>
</dbReference>
<evidence type="ECO:0000313" key="24">
    <source>
        <dbReference type="EMBL" id="EBV9904828.1"/>
    </source>
</evidence>
<reference evidence="86" key="5">
    <citation type="submission" date="2019-03" db="EMBL/GenBank/DDBJ databases">
        <authorList>
            <person name="Levent G."/>
            <person name="Schlochtermeier A."/>
            <person name="Ives S.E."/>
            <person name="Norman K.N."/>
            <person name="Lawhon S.D."/>
            <person name="Loneragan G.H."/>
            <person name="Anderson R.C."/>
            <person name="Scott H.M."/>
        </authorList>
    </citation>
    <scope>NUCLEOTIDE SEQUENCE</scope>
    <source>
        <strain evidence="86">ME2L-19-11</strain>
    </source>
</reference>
<dbReference type="EMBL" id="AAMIOR010000019">
    <property type="protein sequence ID" value="EDH7233498.1"/>
    <property type="molecule type" value="Genomic_DNA"/>
</dbReference>
<feature type="transmembrane region" description="Helical" evidence="7">
    <location>
        <begin position="411"/>
        <end position="432"/>
    </location>
</feature>
<dbReference type="EMBL" id="AAKRLS010000016">
    <property type="protein sequence ID" value="ECU9199359.1"/>
    <property type="molecule type" value="Genomic_DNA"/>
</dbReference>
<feature type="domain" description="Major facilitator superfamily (MFS) profile" evidence="8">
    <location>
        <begin position="18"/>
        <end position="437"/>
    </location>
</feature>
<feature type="transmembrane region" description="Helical" evidence="7">
    <location>
        <begin position="111"/>
        <end position="134"/>
    </location>
</feature>
<evidence type="ECO:0000313" key="33">
    <source>
        <dbReference type="EMBL" id="ECA4917880.1"/>
    </source>
</evidence>
<evidence type="ECO:0000313" key="35">
    <source>
        <dbReference type="EMBL" id="ECA8833750.1"/>
    </source>
</evidence>
<dbReference type="EMBL" id="AALOWW010000035">
    <property type="protein sequence ID" value="EDB8563562.1"/>
    <property type="molecule type" value="Genomic_DNA"/>
</dbReference>
<dbReference type="EMBL" id="AALRRQ010000012">
    <property type="protein sequence ID" value="EDC6715992.1"/>
    <property type="molecule type" value="Genomic_DNA"/>
</dbReference>
<dbReference type="EMBL" id="AAMLHW010000015">
    <property type="protein sequence ID" value="EDI5306220.1"/>
    <property type="molecule type" value="Genomic_DNA"/>
</dbReference>
<evidence type="ECO:0000313" key="79">
    <source>
        <dbReference type="EMBL" id="EDH7971809.1"/>
    </source>
</evidence>
<evidence type="ECO:0000313" key="62">
    <source>
        <dbReference type="EMBL" id="ECV4832186.1"/>
    </source>
</evidence>
<evidence type="ECO:0000313" key="47">
    <source>
        <dbReference type="EMBL" id="ECT6385634.1"/>
    </source>
</evidence>
<dbReference type="EMBL" id="AAKPQU010000081">
    <property type="protein sequence ID" value="ECU3471674.1"/>
    <property type="molecule type" value="Genomic_DNA"/>
</dbReference>
<dbReference type="EMBL" id="AAKSAY010000065">
    <property type="protein sequence ID" value="ECV3653895.1"/>
    <property type="molecule type" value="Genomic_DNA"/>
</dbReference>
<dbReference type="EMBL" id="AAHSYX010000073">
    <property type="protein sequence ID" value="ECA0090915.1"/>
    <property type="molecule type" value="Genomic_DNA"/>
</dbReference>
<dbReference type="Proteomes" id="UP000839916">
    <property type="component" value="Unassembled WGS sequence"/>
</dbReference>
<dbReference type="EMBL" id="AAKLTE010000010">
    <property type="protein sequence ID" value="ECT1149026.1"/>
    <property type="molecule type" value="Genomic_DNA"/>
</dbReference>
<feature type="transmembrane region" description="Helical" evidence="7">
    <location>
        <begin position="174"/>
        <end position="193"/>
    </location>
</feature>
<dbReference type="EMBL" id="AAHYUR010000016">
    <property type="protein sequence ID" value="ECB8229935.1"/>
    <property type="molecule type" value="Genomic_DNA"/>
</dbReference>
<evidence type="ECO:0000313" key="64">
    <source>
        <dbReference type="EMBL" id="ECV5591963.1"/>
    </source>
</evidence>
<evidence type="ECO:0000313" key="18">
    <source>
        <dbReference type="EMBL" id="EBO2050315.1"/>
    </source>
</evidence>
<dbReference type="EMBL" id="AAGHZM010000098">
    <property type="protein sequence ID" value="EBO2758571.1"/>
    <property type="molecule type" value="Genomic_DNA"/>
</dbReference>
<dbReference type="EMBL" id="AAKQYR010000018">
    <property type="protein sequence ID" value="ECU7623039.1"/>
    <property type="molecule type" value="Genomic_DNA"/>
</dbReference>
<dbReference type="EMBL" id="AAMFMM010000021">
    <property type="protein sequence ID" value="EDG8351610.1"/>
    <property type="molecule type" value="Genomic_DNA"/>
</dbReference>
<dbReference type="EMBL" id="AAMKKX010000015">
    <property type="protein sequence ID" value="EDI2827014.1"/>
    <property type="molecule type" value="Genomic_DNA"/>
</dbReference>
<evidence type="ECO:0000313" key="58">
    <source>
        <dbReference type="EMBL" id="ECV0374694.1"/>
    </source>
</evidence>
<evidence type="ECO:0000313" key="65">
    <source>
        <dbReference type="EMBL" id="ECW6044731.1"/>
    </source>
</evidence>
<evidence type="ECO:0000313" key="72">
    <source>
        <dbReference type="EMBL" id="EDF3875319.1"/>
    </source>
</evidence>
<evidence type="ECO:0000313" key="15">
    <source>
        <dbReference type="EMBL" id="EBO1575646.1"/>
    </source>
</evidence>
<dbReference type="EMBL" id="AAMARF010000059">
    <property type="protein sequence ID" value="EDF3875319.1"/>
    <property type="molecule type" value="Genomic_DNA"/>
</dbReference>
<dbReference type="SUPFAM" id="SSF103473">
    <property type="entry name" value="MFS general substrate transporter"/>
    <property type="match status" value="1"/>
</dbReference>
<dbReference type="EMBL" id="AAKPJA010000084">
    <property type="protein sequence ID" value="ECU2528783.1"/>
    <property type="molecule type" value="Genomic_DNA"/>
</dbReference>
<dbReference type="PROSITE" id="PS50850">
    <property type="entry name" value="MFS"/>
    <property type="match status" value="1"/>
</dbReference>
<protein>
    <submittedName>
        <fullName evidence="9 74">MFS transporter</fullName>
    </submittedName>
</protein>
<evidence type="ECO:0000313" key="36">
    <source>
        <dbReference type="EMBL" id="ECA8957967.1"/>
    </source>
</evidence>
<dbReference type="InterPro" id="IPR036259">
    <property type="entry name" value="MFS_trans_sf"/>
</dbReference>